<organism evidence="2 3">
    <name type="scientific">Kitasatospora aburaviensis</name>
    <dbReference type="NCBI Taxonomy" id="67265"/>
    <lineage>
        <taxon>Bacteria</taxon>
        <taxon>Bacillati</taxon>
        <taxon>Actinomycetota</taxon>
        <taxon>Actinomycetes</taxon>
        <taxon>Kitasatosporales</taxon>
        <taxon>Streptomycetaceae</taxon>
        <taxon>Kitasatospora</taxon>
    </lineage>
</organism>
<dbReference type="InterPro" id="IPR024079">
    <property type="entry name" value="MetalloPept_cat_dom_sf"/>
</dbReference>
<evidence type="ECO:0000313" key="2">
    <source>
        <dbReference type="EMBL" id="MFC5885498.1"/>
    </source>
</evidence>
<reference evidence="3" key="1">
    <citation type="journal article" date="2019" name="Int. J. Syst. Evol. Microbiol.">
        <title>The Global Catalogue of Microorganisms (GCM) 10K type strain sequencing project: providing services to taxonomists for standard genome sequencing and annotation.</title>
        <authorList>
            <consortium name="The Broad Institute Genomics Platform"/>
            <consortium name="The Broad Institute Genome Sequencing Center for Infectious Disease"/>
            <person name="Wu L."/>
            <person name="Ma J."/>
        </authorList>
    </citation>
    <scope>NUCLEOTIDE SEQUENCE [LARGE SCALE GENOMIC DNA]</scope>
    <source>
        <strain evidence="3">CGMCC 4.1469</strain>
    </source>
</reference>
<dbReference type="SUPFAM" id="SSF55486">
    <property type="entry name" value="Metalloproteases ('zincins'), catalytic domain"/>
    <property type="match status" value="1"/>
</dbReference>
<accession>A0ABW1ETY3</accession>
<name>A0ABW1ETY3_9ACTN</name>
<gene>
    <name evidence="2" type="ORF">ACFP0N_11000</name>
</gene>
<keyword evidence="3" id="KW-1185">Reference proteome</keyword>
<comment type="caution">
    <text evidence="2">The sequence shown here is derived from an EMBL/GenBank/DDBJ whole genome shotgun (WGS) entry which is preliminary data.</text>
</comment>
<dbReference type="Proteomes" id="UP001596067">
    <property type="component" value="Unassembled WGS sequence"/>
</dbReference>
<dbReference type="SMART" id="SM00235">
    <property type="entry name" value="ZnMc"/>
    <property type="match status" value="1"/>
</dbReference>
<dbReference type="InterPro" id="IPR006026">
    <property type="entry name" value="Peptidase_Metallo"/>
</dbReference>
<protein>
    <submittedName>
        <fullName evidence="2">M12 family metallopeptidase</fullName>
    </submittedName>
</protein>
<sequence length="353" mass="39052">MAGGKKAAAYPAPQYCSVKPSATPAPRLGLAPARASALRTVQKKWLNGTVLHYCFLDTGGPDRPPGQPDAVRNAFTEWKDLGIGLDFREVDDRSEAEVRISFKGDKSESAVGRDVLQVPRREPTTSYGWDLTDASGHATALHELGHVLGFEHEHQNPNAGIDWNDEVVYAALAQPPNRWDRATTFFNIIRKLDPAEVEGSMFDKDSVMEYPIAPGWIRRPKQLRLQGIPEPLSLSATDKEEVLAWYPALVAQPHLLKPHESVPLPTRVGGQVDFAIAPAETRKYVIGTFGDTDVVMALFERVNGELRYVTAEDDSGEDRNAQLGVKLFKGRNYLLRARIYSAWGAGEAALMHW</sequence>
<feature type="domain" description="Peptidase metallopeptidase" evidence="1">
    <location>
        <begin position="41"/>
        <end position="190"/>
    </location>
</feature>
<dbReference type="EMBL" id="JBHSOD010000010">
    <property type="protein sequence ID" value="MFC5885498.1"/>
    <property type="molecule type" value="Genomic_DNA"/>
</dbReference>
<dbReference type="RefSeq" id="WP_313761662.1">
    <property type="nucleotide sequence ID" value="NZ_BAAAVH010000049.1"/>
</dbReference>
<evidence type="ECO:0000259" key="1">
    <source>
        <dbReference type="SMART" id="SM00235"/>
    </source>
</evidence>
<evidence type="ECO:0000313" key="3">
    <source>
        <dbReference type="Proteomes" id="UP001596067"/>
    </source>
</evidence>
<dbReference type="Gene3D" id="3.40.390.10">
    <property type="entry name" value="Collagenase (Catalytic Domain)"/>
    <property type="match status" value="1"/>
</dbReference>
<proteinExistence type="predicted"/>